<evidence type="ECO:0000256" key="1">
    <source>
        <dbReference type="SAM" id="Phobius"/>
    </source>
</evidence>
<gene>
    <name evidence="2" type="ORF">C4561_02255</name>
</gene>
<keyword evidence="1" id="KW-0472">Membrane</keyword>
<comment type="caution">
    <text evidence="2">The sequence shown here is derived from an EMBL/GenBank/DDBJ whole genome shotgun (WGS) entry which is preliminary data.</text>
</comment>
<sequence>MISLYEESAYSGIESTLRFRNPKKTKLFTLLFILALPVAFGIFILFVSQYYIDPENYCLIKVRTSGMDTSRNTVKGIIATLKRTDYINYLKLCRNVRAIDESPCILSDEKTSKIFMQNNNGCYLKNTGYVFIKPLNGKDTDFNDRVKVLSKIASSLE</sequence>
<name>A0A3A4ZDQ9_UNCKA</name>
<accession>A0A3A4ZDQ9</accession>
<dbReference type="EMBL" id="QZJF01000012">
    <property type="protein sequence ID" value="RJR27354.1"/>
    <property type="molecule type" value="Genomic_DNA"/>
</dbReference>
<evidence type="ECO:0000313" key="2">
    <source>
        <dbReference type="EMBL" id="RJR27354.1"/>
    </source>
</evidence>
<protein>
    <submittedName>
        <fullName evidence="2">Uncharacterized protein</fullName>
    </submittedName>
</protein>
<proteinExistence type="predicted"/>
<keyword evidence="1" id="KW-0812">Transmembrane</keyword>
<reference evidence="2 3" key="1">
    <citation type="journal article" date="2017" name="ISME J.">
        <title>Energy and carbon metabolisms in a deep terrestrial subsurface fluid microbial community.</title>
        <authorList>
            <person name="Momper L."/>
            <person name="Jungbluth S.P."/>
            <person name="Lee M.D."/>
            <person name="Amend J.P."/>
        </authorList>
    </citation>
    <scope>NUCLEOTIDE SEQUENCE [LARGE SCALE GENOMIC DNA]</scope>
    <source>
        <strain evidence="2">SURF_46</strain>
    </source>
</reference>
<organism evidence="2 3">
    <name type="scientific">candidate division WWE3 bacterium</name>
    <dbReference type="NCBI Taxonomy" id="2053526"/>
    <lineage>
        <taxon>Bacteria</taxon>
        <taxon>Katanobacteria</taxon>
    </lineage>
</organism>
<dbReference type="Proteomes" id="UP000265540">
    <property type="component" value="Unassembled WGS sequence"/>
</dbReference>
<evidence type="ECO:0000313" key="3">
    <source>
        <dbReference type="Proteomes" id="UP000265540"/>
    </source>
</evidence>
<dbReference type="AlphaFoldDB" id="A0A3A4ZDQ9"/>
<keyword evidence="1" id="KW-1133">Transmembrane helix</keyword>
<feature type="transmembrane region" description="Helical" evidence="1">
    <location>
        <begin position="27"/>
        <end position="52"/>
    </location>
</feature>